<dbReference type="Gene3D" id="2.30.180.10">
    <property type="entry name" value="FAS1 domain"/>
    <property type="match status" value="1"/>
</dbReference>
<evidence type="ECO:0000313" key="4">
    <source>
        <dbReference type="EMBL" id="AYA36577.1"/>
    </source>
</evidence>
<dbReference type="GO" id="GO:0005615">
    <property type="term" value="C:extracellular space"/>
    <property type="evidence" value="ECO:0007669"/>
    <property type="project" value="TreeGrafter"/>
</dbReference>
<dbReference type="RefSeq" id="WP_119444158.1">
    <property type="nucleotide sequence ID" value="NZ_CP032317.1"/>
</dbReference>
<dbReference type="PANTHER" id="PTHR10900">
    <property type="entry name" value="PERIOSTIN-RELATED"/>
    <property type="match status" value="1"/>
</dbReference>
<proteinExistence type="predicted"/>
<protein>
    <submittedName>
        <fullName evidence="4">Fasciclin domain-containing protein</fullName>
    </submittedName>
</protein>
<dbReference type="EMBL" id="CP032317">
    <property type="protein sequence ID" value="AYA36577.1"/>
    <property type="molecule type" value="Genomic_DNA"/>
</dbReference>
<dbReference type="Pfam" id="PF02469">
    <property type="entry name" value="Fasciclin"/>
    <property type="match status" value="1"/>
</dbReference>
<dbReference type="PROSITE" id="PS51257">
    <property type="entry name" value="PROKAR_LIPOPROTEIN"/>
    <property type="match status" value="1"/>
</dbReference>
<feature type="domain" description="FAS1" evidence="3">
    <location>
        <begin position="69"/>
        <end position="201"/>
    </location>
</feature>
<reference evidence="4 5" key="1">
    <citation type="submission" date="2018-09" db="EMBL/GenBank/DDBJ databases">
        <title>Hymenobacter medium sp. nov., isolated from R2A medium.</title>
        <authorList>
            <person name="Yingchao G."/>
        </authorList>
    </citation>
    <scope>NUCLEOTIDE SEQUENCE [LARGE SCALE GENOMIC DNA]</scope>
    <source>
        <strain evidence="5">sh-6</strain>
    </source>
</reference>
<dbReference type="Proteomes" id="UP000262802">
    <property type="component" value="Chromosome"/>
</dbReference>
<organism evidence="4 5">
    <name type="scientific">Hymenobacter oligotrophus</name>
    <dbReference type="NCBI Taxonomy" id="2319843"/>
    <lineage>
        <taxon>Bacteria</taxon>
        <taxon>Pseudomonadati</taxon>
        <taxon>Bacteroidota</taxon>
        <taxon>Cytophagia</taxon>
        <taxon>Cytophagales</taxon>
        <taxon>Hymenobacteraceae</taxon>
        <taxon>Hymenobacter</taxon>
    </lineage>
</organism>
<keyword evidence="2" id="KW-0732">Signal</keyword>
<dbReference type="InterPro" id="IPR036378">
    <property type="entry name" value="FAS1_dom_sf"/>
</dbReference>
<dbReference type="FunFam" id="2.30.180.10:FF:000032">
    <property type="entry name" value="Fasciclin domain-containing protein, putative"/>
    <property type="match status" value="1"/>
</dbReference>
<dbReference type="PROSITE" id="PS50213">
    <property type="entry name" value="FAS1"/>
    <property type="match status" value="1"/>
</dbReference>
<evidence type="ECO:0000313" key="5">
    <source>
        <dbReference type="Proteomes" id="UP000262802"/>
    </source>
</evidence>
<sequence length="206" mass="21301">MYQRLLPVAGLLALLTACNSGPTETTGPAGAEEAAAADTTRYDPNASTDSARMGKTTGVMVGNASLTPDKTIAQNVAAAPDLSQLLQAAKQTDLASNLGGEGPYTVFAPTNAAFNKLPFGAMAGLLKPESKENLTGLVKYHVIQSRLLAMDLRDGQELTTMNGQKIKIGVQGGKITVNGASVSTPDVVSSNGVIHLIDKVLLPPQE</sequence>
<gene>
    <name evidence="4" type="ORF">D3Y59_05610</name>
</gene>
<dbReference type="KEGG" id="hyh:D3Y59_05610"/>
<feature type="compositionally biased region" description="Low complexity" evidence="1">
    <location>
        <begin position="21"/>
        <end position="37"/>
    </location>
</feature>
<dbReference type="InterPro" id="IPR000782">
    <property type="entry name" value="FAS1_domain"/>
</dbReference>
<feature type="region of interest" description="Disordered" evidence="1">
    <location>
        <begin position="21"/>
        <end position="53"/>
    </location>
</feature>
<evidence type="ECO:0000256" key="2">
    <source>
        <dbReference type="SAM" id="SignalP"/>
    </source>
</evidence>
<dbReference type="InterPro" id="IPR050904">
    <property type="entry name" value="Adhesion/Biosynth-related"/>
</dbReference>
<dbReference type="SMART" id="SM00554">
    <property type="entry name" value="FAS1"/>
    <property type="match status" value="1"/>
</dbReference>
<dbReference type="AlphaFoldDB" id="A0A3B7RQZ7"/>
<dbReference type="PANTHER" id="PTHR10900:SF77">
    <property type="entry name" value="FI19380P1"/>
    <property type="match status" value="1"/>
</dbReference>
<feature type="signal peptide" evidence="2">
    <location>
        <begin position="1"/>
        <end position="20"/>
    </location>
</feature>
<evidence type="ECO:0000259" key="3">
    <source>
        <dbReference type="PROSITE" id="PS50213"/>
    </source>
</evidence>
<accession>A0A3B7RQZ7</accession>
<evidence type="ECO:0000256" key="1">
    <source>
        <dbReference type="SAM" id="MobiDB-lite"/>
    </source>
</evidence>
<keyword evidence="5" id="KW-1185">Reference proteome</keyword>
<feature type="chain" id="PRO_5017585537" evidence="2">
    <location>
        <begin position="21"/>
        <end position="206"/>
    </location>
</feature>
<name>A0A3B7RQZ7_9BACT</name>
<dbReference type="SUPFAM" id="SSF82153">
    <property type="entry name" value="FAS1 domain"/>
    <property type="match status" value="1"/>
</dbReference>
<dbReference type="OrthoDB" id="1119934at2"/>